<name>A0A4R9J634_9LEPT</name>
<organism evidence="1 2">
    <name type="scientific">Leptospira koniambonensis</name>
    <dbReference type="NCBI Taxonomy" id="2484950"/>
    <lineage>
        <taxon>Bacteria</taxon>
        <taxon>Pseudomonadati</taxon>
        <taxon>Spirochaetota</taxon>
        <taxon>Spirochaetia</taxon>
        <taxon>Leptospirales</taxon>
        <taxon>Leptospiraceae</taxon>
        <taxon>Leptospira</taxon>
    </lineage>
</organism>
<dbReference type="OrthoDB" id="343782at2"/>
<protein>
    <submittedName>
        <fullName evidence="1">Uncharacterized protein</fullName>
    </submittedName>
</protein>
<accession>A0A4R9J634</accession>
<sequence>MARGAGSIFHKFAEALSPTPRRIFVISRRGGGSLDLDRFHPFRLSENRYKRFTQTLQSPEKEYSGLILVTTSKQKGTFLSDKPLDGGFAQSRSLIISFNSLMSFLWRKRT</sequence>
<comment type="caution">
    <text evidence="1">The sequence shown here is derived from an EMBL/GenBank/DDBJ whole genome shotgun (WGS) entry which is preliminary data.</text>
</comment>
<gene>
    <name evidence="1" type="ORF">EHQ52_06535</name>
</gene>
<reference evidence="1" key="1">
    <citation type="journal article" date="2019" name="PLoS Negl. Trop. Dis.">
        <title>Revisiting the worldwide diversity of Leptospira species in the environment.</title>
        <authorList>
            <person name="Vincent A.T."/>
            <person name="Schiettekatte O."/>
            <person name="Bourhy P."/>
            <person name="Veyrier F.J."/>
            <person name="Picardeau M."/>
        </authorList>
    </citation>
    <scope>NUCLEOTIDE SEQUENCE [LARGE SCALE GENOMIC DNA]</scope>
    <source>
        <strain evidence="1">201800265</strain>
    </source>
</reference>
<evidence type="ECO:0000313" key="1">
    <source>
        <dbReference type="EMBL" id="TGL34176.1"/>
    </source>
</evidence>
<keyword evidence="2" id="KW-1185">Reference proteome</keyword>
<evidence type="ECO:0000313" key="2">
    <source>
        <dbReference type="Proteomes" id="UP000297871"/>
    </source>
</evidence>
<dbReference type="EMBL" id="RQFY01000004">
    <property type="protein sequence ID" value="TGL34176.1"/>
    <property type="molecule type" value="Genomic_DNA"/>
</dbReference>
<dbReference type="Proteomes" id="UP000297871">
    <property type="component" value="Unassembled WGS sequence"/>
</dbReference>
<proteinExistence type="predicted"/>
<dbReference type="AlphaFoldDB" id="A0A4R9J634"/>